<accession>A0ABS8QJY5</accession>
<comment type="caution">
    <text evidence="1">The sequence shown here is derived from an EMBL/GenBank/DDBJ whole genome shotgun (WGS) entry which is preliminary data.</text>
</comment>
<dbReference type="RefSeq" id="WP_204317739.1">
    <property type="nucleotide sequence ID" value="NZ_JAAFZF010000003.1"/>
</dbReference>
<dbReference type="Gene3D" id="3.90.1720.10">
    <property type="entry name" value="endopeptidase domain like (from Nostoc punctiforme)"/>
    <property type="match status" value="1"/>
</dbReference>
<organism evidence="1 2">
    <name type="scientific">Neobacillus sedimentimangrovi</name>
    <dbReference type="NCBI Taxonomy" id="2699460"/>
    <lineage>
        <taxon>Bacteria</taxon>
        <taxon>Bacillati</taxon>
        <taxon>Bacillota</taxon>
        <taxon>Bacilli</taxon>
        <taxon>Bacillales</taxon>
        <taxon>Bacillaceae</taxon>
        <taxon>Neobacillus</taxon>
    </lineage>
</organism>
<name>A0ABS8QJY5_9BACI</name>
<protein>
    <submittedName>
        <fullName evidence="1">Uncharacterized protein</fullName>
    </submittedName>
</protein>
<dbReference type="InterPro" id="IPR038765">
    <property type="entry name" value="Papain-like_cys_pep_sf"/>
</dbReference>
<gene>
    <name evidence="1" type="ORF">LRS37_11060</name>
</gene>
<dbReference type="EMBL" id="JAJODE010000030">
    <property type="protein sequence ID" value="MCD4839412.1"/>
    <property type="molecule type" value="Genomic_DNA"/>
</dbReference>
<dbReference type="SUPFAM" id="SSF54001">
    <property type="entry name" value="Cysteine proteinases"/>
    <property type="match status" value="1"/>
</dbReference>
<dbReference type="Proteomes" id="UP001162836">
    <property type="component" value="Unassembled WGS sequence"/>
</dbReference>
<sequence length="194" mass="22304">MEVYVLLTDTKTTLSKTIGLFTKQSLNHVSISFDQQLREIYSFGRKKPNNPFLGGFIREQINQDLFENAIGAVYRCSVTEEQFQRMKKFVQAIEEERHSYRYNFIGLFGVLFNQPIKREKAYFCSQFVSAVFQSGDVIIADKPDMLVTPNDFINCPHLQLVYEGPLCDYPLAHRRTLQKSKGQPSSLNVFSPVG</sequence>
<evidence type="ECO:0000313" key="2">
    <source>
        <dbReference type="Proteomes" id="UP001162836"/>
    </source>
</evidence>
<proteinExistence type="predicted"/>
<evidence type="ECO:0000313" key="1">
    <source>
        <dbReference type="EMBL" id="MCD4839412.1"/>
    </source>
</evidence>
<reference evidence="1 2" key="1">
    <citation type="journal article" date="2023" name="Antonie Van Leeuwenhoek">
        <title>Unveiling the genomic potential of a novel thermostable glycoside hydrolases producing Neobacillus sedimentimangrovi UE25.</title>
        <authorList>
            <person name="Ejaz U."/>
            <person name="Saleem F."/>
            <person name="Rashid R."/>
            <person name="Hasan K.A."/>
            <person name="Syed M.N."/>
            <person name="Sohail M."/>
        </authorList>
    </citation>
    <scope>NUCLEOTIDE SEQUENCE [LARGE SCALE GENOMIC DNA]</scope>
    <source>
        <strain evidence="1 2">UE25</strain>
    </source>
</reference>
<keyword evidence="2" id="KW-1185">Reference proteome</keyword>